<evidence type="ECO:0000313" key="3">
    <source>
        <dbReference type="Proteomes" id="UP000002358"/>
    </source>
</evidence>
<sequence>MVLNLSSSPIEVVAIEHIPAIMASAAEQQQQQQQTTLEFYQAMADFENRFPQMDDDVIEAVLRSNQGAVDTTGHQLLYPNLIRLPRS</sequence>
<dbReference type="KEGG" id="nvi:116417357"/>
<name>A0A7M7QDN5_NASVI</name>
<dbReference type="RefSeq" id="XP_031785959.1">
    <property type="nucleotide sequence ID" value="XM_031930099.1"/>
</dbReference>
<reference evidence="2" key="1">
    <citation type="submission" date="2021-01" db="UniProtKB">
        <authorList>
            <consortium name="EnsemblMetazoa"/>
        </authorList>
    </citation>
    <scope>IDENTIFICATION</scope>
</reference>
<evidence type="ECO:0000313" key="2">
    <source>
        <dbReference type="EnsemblMetazoa" id="XP_031785959"/>
    </source>
</evidence>
<dbReference type="Proteomes" id="UP000002358">
    <property type="component" value="Unassembled WGS sequence"/>
</dbReference>
<dbReference type="PANTHER" id="PTHR13467:SF3">
    <property type="entry name" value="CUE DOMAIN-CONTAINING PROTEIN 1"/>
    <property type="match status" value="1"/>
</dbReference>
<dbReference type="EnsemblMetazoa" id="XM_031930099">
    <property type="protein sequence ID" value="XP_031785959"/>
    <property type="gene ID" value="LOC116417357"/>
</dbReference>
<dbReference type="Gene3D" id="1.10.8.10">
    <property type="entry name" value="DNA helicase RuvA subunit, C-terminal domain"/>
    <property type="match status" value="1"/>
</dbReference>
<dbReference type="OrthoDB" id="5794653at2759"/>
<dbReference type="GeneID" id="116417357"/>
<dbReference type="Pfam" id="PF02845">
    <property type="entry name" value="CUE"/>
    <property type="match status" value="1"/>
</dbReference>
<dbReference type="InParanoid" id="A0A7M7QDN5"/>
<protein>
    <recommendedName>
        <fullName evidence="1">CUE domain-containing protein</fullName>
    </recommendedName>
</protein>
<dbReference type="GO" id="GO:0043130">
    <property type="term" value="F:ubiquitin binding"/>
    <property type="evidence" value="ECO:0007669"/>
    <property type="project" value="InterPro"/>
</dbReference>
<dbReference type="SMR" id="A0A7M7QDN5"/>
<dbReference type="AlphaFoldDB" id="A0A7M7QDN5"/>
<evidence type="ECO:0000259" key="1">
    <source>
        <dbReference type="SMART" id="SM00546"/>
    </source>
</evidence>
<feature type="domain" description="CUE" evidence="1">
    <location>
        <begin position="38"/>
        <end position="80"/>
    </location>
</feature>
<dbReference type="InterPro" id="IPR009060">
    <property type="entry name" value="UBA-like_sf"/>
</dbReference>
<accession>A0A7M7QDN5</accession>
<dbReference type="InterPro" id="IPR003892">
    <property type="entry name" value="CUE"/>
</dbReference>
<dbReference type="SUPFAM" id="SSF46934">
    <property type="entry name" value="UBA-like"/>
    <property type="match status" value="1"/>
</dbReference>
<dbReference type="PANTHER" id="PTHR13467">
    <property type="entry name" value="CUE DOMAIN CONTAINING PROTEIN 1"/>
    <property type="match status" value="1"/>
</dbReference>
<dbReference type="InterPro" id="IPR040192">
    <property type="entry name" value="CUEDC1"/>
</dbReference>
<organism evidence="2 3">
    <name type="scientific">Nasonia vitripennis</name>
    <name type="common">Parasitic wasp</name>
    <dbReference type="NCBI Taxonomy" id="7425"/>
    <lineage>
        <taxon>Eukaryota</taxon>
        <taxon>Metazoa</taxon>
        <taxon>Ecdysozoa</taxon>
        <taxon>Arthropoda</taxon>
        <taxon>Hexapoda</taxon>
        <taxon>Insecta</taxon>
        <taxon>Pterygota</taxon>
        <taxon>Neoptera</taxon>
        <taxon>Endopterygota</taxon>
        <taxon>Hymenoptera</taxon>
        <taxon>Apocrita</taxon>
        <taxon>Proctotrupomorpha</taxon>
        <taxon>Chalcidoidea</taxon>
        <taxon>Pteromalidae</taxon>
        <taxon>Pteromalinae</taxon>
        <taxon>Nasonia</taxon>
    </lineage>
</organism>
<proteinExistence type="predicted"/>
<dbReference type="SMART" id="SM00546">
    <property type="entry name" value="CUE"/>
    <property type="match status" value="1"/>
</dbReference>
<keyword evidence="3" id="KW-1185">Reference proteome</keyword>